<evidence type="ECO:0000313" key="2">
    <source>
        <dbReference type="EMBL" id="SFD37707.1"/>
    </source>
</evidence>
<proteinExistence type="predicted"/>
<keyword evidence="3" id="KW-1185">Reference proteome</keyword>
<accession>A0A1I1RUC0</accession>
<organism evidence="2 3">
    <name type="scientific">Algibacter pectinivorans</name>
    <dbReference type="NCBI Taxonomy" id="870482"/>
    <lineage>
        <taxon>Bacteria</taxon>
        <taxon>Pseudomonadati</taxon>
        <taxon>Bacteroidota</taxon>
        <taxon>Flavobacteriia</taxon>
        <taxon>Flavobacteriales</taxon>
        <taxon>Flavobacteriaceae</taxon>
        <taxon>Algibacter</taxon>
    </lineage>
</organism>
<evidence type="ECO:0000313" key="3">
    <source>
        <dbReference type="Proteomes" id="UP000199439"/>
    </source>
</evidence>
<dbReference type="Proteomes" id="UP000199439">
    <property type="component" value="Unassembled WGS sequence"/>
</dbReference>
<dbReference type="EMBL" id="FOMI01000011">
    <property type="protein sequence ID" value="SFD37707.1"/>
    <property type="molecule type" value="Genomic_DNA"/>
</dbReference>
<dbReference type="RefSeq" id="WP_092853461.1">
    <property type="nucleotide sequence ID" value="NZ_FOMI01000011.1"/>
</dbReference>
<reference evidence="3" key="1">
    <citation type="submission" date="2016-10" db="EMBL/GenBank/DDBJ databases">
        <authorList>
            <person name="Varghese N."/>
            <person name="Submissions S."/>
        </authorList>
    </citation>
    <scope>NUCLEOTIDE SEQUENCE [LARGE SCALE GENOMIC DNA]</scope>
    <source>
        <strain evidence="3">DSM 25730</strain>
    </source>
</reference>
<feature type="transmembrane region" description="Helical" evidence="1">
    <location>
        <begin position="81"/>
        <end position="100"/>
    </location>
</feature>
<protein>
    <submittedName>
        <fullName evidence="2">Uncharacterized protein</fullName>
    </submittedName>
</protein>
<dbReference type="STRING" id="870482.SAMN04487987_11161"/>
<gene>
    <name evidence="2" type="ORF">SAMN04487987_11161</name>
</gene>
<keyword evidence="1" id="KW-0812">Transmembrane</keyword>
<keyword evidence="1" id="KW-1133">Transmembrane helix</keyword>
<dbReference type="AlphaFoldDB" id="A0A1I1RUC0"/>
<sequence length="168" mass="19406">MNNKELHNIKSTGFKTPDDYFDSVEEKIFSKLNTESLLDSVDAPGFKVPDNYFESLNERILNKTISEEKTKVISLFSRTNLIYVSSIAAAILLLFNLSIFDSKPTFDNLDIETVENYLEDESISTYEIAALFSDKQIDEDYIIDYNFDEDNIEEYLLHNVDIETLILD</sequence>
<dbReference type="OrthoDB" id="981524at2"/>
<evidence type="ECO:0000256" key="1">
    <source>
        <dbReference type="SAM" id="Phobius"/>
    </source>
</evidence>
<keyword evidence="1" id="KW-0472">Membrane</keyword>
<name>A0A1I1RUC0_9FLAO</name>